<gene>
    <name evidence="1" type="ORF">CEXT_329281</name>
</gene>
<name>A0AAV4Y9I9_CAEEX</name>
<proteinExistence type="predicted"/>
<sequence>MLCTSVKVFITATADATRKIQHPTKRLITHPPIAKFNRTPHCISQPPCPSHYLTSFLSRGAKSCPKSSQAPTFPRNLLRCPYHCHYGIRGSHPSCSVSGDSFLLSDHVLSGAVSSITLGVAFDCVYFV</sequence>
<reference evidence="1 2" key="1">
    <citation type="submission" date="2021-06" db="EMBL/GenBank/DDBJ databases">
        <title>Caerostris extrusa draft genome.</title>
        <authorList>
            <person name="Kono N."/>
            <person name="Arakawa K."/>
        </authorList>
    </citation>
    <scope>NUCLEOTIDE SEQUENCE [LARGE SCALE GENOMIC DNA]</scope>
</reference>
<evidence type="ECO:0000313" key="2">
    <source>
        <dbReference type="Proteomes" id="UP001054945"/>
    </source>
</evidence>
<dbReference type="EMBL" id="BPLR01018870">
    <property type="protein sequence ID" value="GIZ02860.1"/>
    <property type="molecule type" value="Genomic_DNA"/>
</dbReference>
<comment type="caution">
    <text evidence="1">The sequence shown here is derived from an EMBL/GenBank/DDBJ whole genome shotgun (WGS) entry which is preliminary data.</text>
</comment>
<keyword evidence="2" id="KW-1185">Reference proteome</keyword>
<protein>
    <submittedName>
        <fullName evidence="1">Uncharacterized protein</fullName>
    </submittedName>
</protein>
<dbReference type="Proteomes" id="UP001054945">
    <property type="component" value="Unassembled WGS sequence"/>
</dbReference>
<accession>A0AAV4Y9I9</accession>
<dbReference type="AlphaFoldDB" id="A0AAV4Y9I9"/>
<evidence type="ECO:0000313" key="1">
    <source>
        <dbReference type="EMBL" id="GIZ02860.1"/>
    </source>
</evidence>
<organism evidence="1 2">
    <name type="scientific">Caerostris extrusa</name>
    <name type="common">Bark spider</name>
    <name type="synonym">Caerostris bankana</name>
    <dbReference type="NCBI Taxonomy" id="172846"/>
    <lineage>
        <taxon>Eukaryota</taxon>
        <taxon>Metazoa</taxon>
        <taxon>Ecdysozoa</taxon>
        <taxon>Arthropoda</taxon>
        <taxon>Chelicerata</taxon>
        <taxon>Arachnida</taxon>
        <taxon>Araneae</taxon>
        <taxon>Araneomorphae</taxon>
        <taxon>Entelegynae</taxon>
        <taxon>Araneoidea</taxon>
        <taxon>Araneidae</taxon>
        <taxon>Caerostris</taxon>
    </lineage>
</organism>